<accession>A0A8H6KJ08</accession>
<keyword evidence="3" id="KW-1185">Reference proteome</keyword>
<feature type="region of interest" description="Disordered" evidence="1">
    <location>
        <begin position="152"/>
        <end position="283"/>
    </location>
</feature>
<gene>
    <name evidence="2" type="ORF">CPLU01_06197</name>
</gene>
<evidence type="ECO:0000313" key="3">
    <source>
        <dbReference type="Proteomes" id="UP000654918"/>
    </source>
</evidence>
<name>A0A8H6KJ08_9PEZI</name>
<reference evidence="2" key="1">
    <citation type="journal article" date="2020" name="Phytopathology">
        <title>Genome Sequence Resources of Colletotrichum truncatum, C. plurivorum, C. musicola, and C. sojae: Four Species Pathogenic to Soybean (Glycine max).</title>
        <authorList>
            <person name="Rogerio F."/>
            <person name="Boufleur T.R."/>
            <person name="Ciampi-Guillardi M."/>
            <person name="Sukno S.A."/>
            <person name="Thon M.R."/>
            <person name="Massola Junior N.S."/>
            <person name="Baroncelli R."/>
        </authorList>
    </citation>
    <scope>NUCLEOTIDE SEQUENCE</scope>
    <source>
        <strain evidence="2">LFN00145</strain>
    </source>
</reference>
<feature type="compositionally biased region" description="Basic and acidic residues" evidence="1">
    <location>
        <begin position="253"/>
        <end position="264"/>
    </location>
</feature>
<feature type="compositionally biased region" description="Low complexity" evidence="1">
    <location>
        <begin position="13"/>
        <end position="44"/>
    </location>
</feature>
<dbReference type="AlphaFoldDB" id="A0A8H6KJ08"/>
<evidence type="ECO:0000313" key="2">
    <source>
        <dbReference type="EMBL" id="KAF6832372.1"/>
    </source>
</evidence>
<feature type="compositionally biased region" description="Acidic residues" evidence="1">
    <location>
        <begin position="154"/>
        <end position="179"/>
    </location>
</feature>
<evidence type="ECO:0000256" key="1">
    <source>
        <dbReference type="SAM" id="MobiDB-lite"/>
    </source>
</evidence>
<proteinExistence type="predicted"/>
<comment type="caution">
    <text evidence="2">The sequence shown here is derived from an EMBL/GenBank/DDBJ whole genome shotgun (WGS) entry which is preliminary data.</text>
</comment>
<dbReference type="Proteomes" id="UP000654918">
    <property type="component" value="Unassembled WGS sequence"/>
</dbReference>
<dbReference type="EMBL" id="WIGO01000070">
    <property type="protein sequence ID" value="KAF6832372.1"/>
    <property type="molecule type" value="Genomic_DNA"/>
</dbReference>
<sequence length="283" mass="31018">MDPSDVMTPPGTPTATATATPQPTISQAPAATASTPSTAHPGSSKTAAEHLYTCSRKHIMPTNPQTLAAFRFDKFTFAADKTTLLRIYSILVTNFSVSPSELREWAAEGPQSLGRNIWVELSTHAKLVPREYLQFVVDSQRIWDLEDELRLDSDSGSEADEEDGQELDEEGGQEPDEETIIMIKDDNDDGDAAQARPSCNTSGKRDFVPGRGGKGGDASGRGGRKNKGAKETKKRFLVKKKRWVPLHMRKSKAGKDGEKRKRDDSFDEDTPKPSSKKAKRISA</sequence>
<feature type="compositionally biased region" description="Basic residues" evidence="1">
    <location>
        <begin position="222"/>
        <end position="252"/>
    </location>
</feature>
<feature type="compositionally biased region" description="Gly residues" evidence="1">
    <location>
        <begin position="210"/>
        <end position="221"/>
    </location>
</feature>
<feature type="region of interest" description="Disordered" evidence="1">
    <location>
        <begin position="1"/>
        <end position="47"/>
    </location>
</feature>
<organism evidence="2 3">
    <name type="scientific">Colletotrichum plurivorum</name>
    <dbReference type="NCBI Taxonomy" id="2175906"/>
    <lineage>
        <taxon>Eukaryota</taxon>
        <taxon>Fungi</taxon>
        <taxon>Dikarya</taxon>
        <taxon>Ascomycota</taxon>
        <taxon>Pezizomycotina</taxon>
        <taxon>Sordariomycetes</taxon>
        <taxon>Hypocreomycetidae</taxon>
        <taxon>Glomerellales</taxon>
        <taxon>Glomerellaceae</taxon>
        <taxon>Colletotrichum</taxon>
        <taxon>Colletotrichum orchidearum species complex</taxon>
    </lineage>
</organism>
<protein>
    <submittedName>
        <fullName evidence="2">Uncharacterized protein</fullName>
    </submittedName>
</protein>
<feature type="compositionally biased region" description="Basic residues" evidence="1">
    <location>
        <begin position="274"/>
        <end position="283"/>
    </location>
</feature>